<dbReference type="RefSeq" id="WP_072722675.1">
    <property type="nucleotide sequence ID" value="NZ_LN889817.1"/>
</dbReference>
<reference evidence="2" key="1">
    <citation type="submission" date="2015-10" db="EMBL/GenBank/DDBJ databases">
        <authorList>
            <person name="Regsiter A."/>
            <person name="william w."/>
        </authorList>
    </citation>
    <scope>NUCLEOTIDE SEQUENCE [LARGE SCALE GENOMIC DNA]</scope>
</reference>
<gene>
    <name evidence="1" type="ORF">PL9214720020</name>
</gene>
<name>A0A1J1LU69_9CYAN</name>
<protein>
    <submittedName>
        <fullName evidence="1">Uncharacterized protein</fullName>
    </submittedName>
</protein>
<dbReference type="Proteomes" id="UP000184315">
    <property type="component" value="Unassembled WGS sequence"/>
</dbReference>
<dbReference type="EMBL" id="CZDF01000180">
    <property type="protein sequence ID" value="CUR35750.1"/>
    <property type="molecule type" value="Genomic_DNA"/>
</dbReference>
<accession>A0A1J1LU69</accession>
<keyword evidence="2" id="KW-1185">Reference proteome</keyword>
<dbReference type="STRING" id="671072.PL9214720020"/>
<sequence length="60" mass="7010">MNLADIQEEVPSLNLNFINSIWEQCFKRAIKDAEGEMGKKCSLISLSWQEVFEEESRLFN</sequence>
<dbReference type="AlphaFoldDB" id="A0A1J1LU69"/>
<proteinExistence type="predicted"/>
<organism evidence="1 2">
    <name type="scientific">Planktothrix tepida PCC 9214</name>
    <dbReference type="NCBI Taxonomy" id="671072"/>
    <lineage>
        <taxon>Bacteria</taxon>
        <taxon>Bacillati</taxon>
        <taxon>Cyanobacteriota</taxon>
        <taxon>Cyanophyceae</taxon>
        <taxon>Oscillatoriophycideae</taxon>
        <taxon>Oscillatoriales</taxon>
        <taxon>Microcoleaceae</taxon>
        <taxon>Planktothrix</taxon>
    </lineage>
</organism>
<evidence type="ECO:0000313" key="2">
    <source>
        <dbReference type="Proteomes" id="UP000184315"/>
    </source>
</evidence>
<evidence type="ECO:0000313" key="1">
    <source>
        <dbReference type="EMBL" id="CUR35750.1"/>
    </source>
</evidence>